<name>A0A419X6R5_9BACT</name>
<proteinExistence type="predicted"/>
<sequence length="228" mass="25672">MATLLKNSMSSETQITYAERHVRLCQQTNGAESLVSNIQPKIENLEIQIKNRVQKVKARYAAYDAIVLKDSLLDDCIKNLVGSVKQFDRSNPGRSVFNQLFPDGKPSNITNASYSKEVEIAEQLLFRLQSLGEGHVLLSHVELLKNAIAASREAIAFHNEKKTEEKVAVANEELAQYELQKQYEFNSLDATKLFGKNYANRLFPKLTNGKKKVAEEVVEEVESPANEE</sequence>
<protein>
    <submittedName>
        <fullName evidence="1">Uncharacterized protein</fullName>
    </submittedName>
</protein>
<accession>A0A419X6R5</accession>
<organism evidence="1 2">
    <name type="scientific">Marinifilum flexuosum</name>
    <dbReference type="NCBI Taxonomy" id="1117708"/>
    <lineage>
        <taxon>Bacteria</taxon>
        <taxon>Pseudomonadati</taxon>
        <taxon>Bacteroidota</taxon>
        <taxon>Bacteroidia</taxon>
        <taxon>Marinilabiliales</taxon>
        <taxon>Marinifilaceae</taxon>
    </lineage>
</organism>
<dbReference type="Proteomes" id="UP000284531">
    <property type="component" value="Unassembled WGS sequence"/>
</dbReference>
<dbReference type="RefSeq" id="WP_120238345.1">
    <property type="nucleotide sequence ID" value="NZ_RAPQ01000008.1"/>
</dbReference>
<comment type="caution">
    <text evidence="1">The sequence shown here is derived from an EMBL/GenBank/DDBJ whole genome shotgun (WGS) entry which is preliminary data.</text>
</comment>
<dbReference type="EMBL" id="RAPQ01000008">
    <property type="protein sequence ID" value="RKE03454.1"/>
    <property type="molecule type" value="Genomic_DNA"/>
</dbReference>
<reference evidence="1 2" key="1">
    <citation type="submission" date="2018-09" db="EMBL/GenBank/DDBJ databases">
        <title>Genomic Encyclopedia of Archaeal and Bacterial Type Strains, Phase II (KMG-II): from individual species to whole genera.</title>
        <authorList>
            <person name="Goeker M."/>
        </authorList>
    </citation>
    <scope>NUCLEOTIDE SEQUENCE [LARGE SCALE GENOMIC DNA]</scope>
    <source>
        <strain evidence="1 2">DSM 21950</strain>
    </source>
</reference>
<keyword evidence="2" id="KW-1185">Reference proteome</keyword>
<dbReference type="AlphaFoldDB" id="A0A419X6R5"/>
<evidence type="ECO:0000313" key="1">
    <source>
        <dbReference type="EMBL" id="RKE03454.1"/>
    </source>
</evidence>
<dbReference type="OrthoDB" id="1116888at2"/>
<gene>
    <name evidence="1" type="ORF">BXY64_0459</name>
</gene>
<evidence type="ECO:0000313" key="2">
    <source>
        <dbReference type="Proteomes" id="UP000284531"/>
    </source>
</evidence>